<evidence type="ECO:0000256" key="1">
    <source>
        <dbReference type="SAM" id="MobiDB-lite"/>
    </source>
</evidence>
<dbReference type="OrthoDB" id="10409425at2759"/>
<dbReference type="EMBL" id="KN847319">
    <property type="protein sequence ID" value="KIW57046.1"/>
    <property type="molecule type" value="Genomic_DNA"/>
</dbReference>
<sequence>MFGVIEAFTVIGTISALVSAYKQAGGRFRLWKSKKQKTKIGEQEVPLENSLQQVPHRFQRRYDKGCSCLGPAFAKGDGIAKESLYKTLLKFNKTLLECLRLAISSNGEPDLAHLLRISETTGQYTNSVLRDLYQRVSQAKEIPRSPPLHGSSQKNFLSEHSRRNIRNVFPNAAELPADSPQQLPSPAGQEMYDKFWKGRDDGGFQMESRTSPGPLPGTSRRVSRPSSCVSSTSQHVLEANLDRLIQHSRENAPSTFASSSALRHSSVSLSTSASIVQLNRESLSRWKSI</sequence>
<gene>
    <name evidence="2" type="ORF">PV05_05651</name>
</gene>
<feature type="region of interest" description="Disordered" evidence="1">
    <location>
        <begin position="171"/>
        <end position="233"/>
    </location>
</feature>
<organism evidence="2 3">
    <name type="scientific">Exophiala xenobiotica</name>
    <dbReference type="NCBI Taxonomy" id="348802"/>
    <lineage>
        <taxon>Eukaryota</taxon>
        <taxon>Fungi</taxon>
        <taxon>Dikarya</taxon>
        <taxon>Ascomycota</taxon>
        <taxon>Pezizomycotina</taxon>
        <taxon>Eurotiomycetes</taxon>
        <taxon>Chaetothyriomycetidae</taxon>
        <taxon>Chaetothyriales</taxon>
        <taxon>Herpotrichiellaceae</taxon>
        <taxon>Exophiala</taxon>
    </lineage>
</organism>
<accession>A0A0D2BXC9</accession>
<dbReference type="AlphaFoldDB" id="A0A0D2BXC9"/>
<keyword evidence="3" id="KW-1185">Reference proteome</keyword>
<protein>
    <submittedName>
        <fullName evidence="2">Uncharacterized protein</fullName>
    </submittedName>
</protein>
<dbReference type="STRING" id="348802.A0A0D2BXC9"/>
<evidence type="ECO:0000313" key="3">
    <source>
        <dbReference type="Proteomes" id="UP000054342"/>
    </source>
</evidence>
<dbReference type="RefSeq" id="XP_013317630.1">
    <property type="nucleotide sequence ID" value="XM_013462176.1"/>
</dbReference>
<dbReference type="HOGENOM" id="CLU_963233_0_0_1"/>
<feature type="compositionally biased region" description="Low complexity" evidence="1">
    <location>
        <begin position="218"/>
        <end position="233"/>
    </location>
</feature>
<name>A0A0D2BXC9_9EURO</name>
<dbReference type="Proteomes" id="UP000054342">
    <property type="component" value="Unassembled WGS sequence"/>
</dbReference>
<dbReference type="GeneID" id="25327559"/>
<evidence type="ECO:0000313" key="2">
    <source>
        <dbReference type="EMBL" id="KIW57046.1"/>
    </source>
</evidence>
<proteinExistence type="predicted"/>
<reference evidence="2 3" key="1">
    <citation type="submission" date="2015-01" db="EMBL/GenBank/DDBJ databases">
        <title>The Genome Sequence of Exophiala xenobiotica CBS118157.</title>
        <authorList>
            <consortium name="The Broad Institute Genomics Platform"/>
            <person name="Cuomo C."/>
            <person name="de Hoog S."/>
            <person name="Gorbushina A."/>
            <person name="Stielow B."/>
            <person name="Teixiera M."/>
            <person name="Abouelleil A."/>
            <person name="Chapman S.B."/>
            <person name="Priest M."/>
            <person name="Young S.K."/>
            <person name="Wortman J."/>
            <person name="Nusbaum C."/>
            <person name="Birren B."/>
        </authorList>
    </citation>
    <scope>NUCLEOTIDE SEQUENCE [LARGE SCALE GENOMIC DNA]</scope>
    <source>
        <strain evidence="2 3">CBS 118157</strain>
    </source>
</reference>
<feature type="compositionally biased region" description="Basic and acidic residues" evidence="1">
    <location>
        <begin position="191"/>
        <end position="202"/>
    </location>
</feature>